<dbReference type="Proteomes" id="UP001197795">
    <property type="component" value="Unassembled WGS sequence"/>
</dbReference>
<dbReference type="GO" id="GO:0016787">
    <property type="term" value="F:hydrolase activity"/>
    <property type="evidence" value="ECO:0007669"/>
    <property type="project" value="UniProtKB-KW"/>
</dbReference>
<gene>
    <name evidence="3" type="ORF">LKD75_12940</name>
</gene>
<dbReference type="RefSeq" id="WP_227733625.1">
    <property type="nucleotide sequence ID" value="NZ_JAJEPV010000034.1"/>
</dbReference>
<evidence type="ECO:0000313" key="4">
    <source>
        <dbReference type="Proteomes" id="UP001197795"/>
    </source>
</evidence>
<dbReference type="Pfam" id="PF00884">
    <property type="entry name" value="Sulfatase"/>
    <property type="match status" value="1"/>
</dbReference>
<keyword evidence="1" id="KW-1133">Transmembrane helix</keyword>
<keyword evidence="1" id="KW-0472">Membrane</keyword>
<evidence type="ECO:0000256" key="1">
    <source>
        <dbReference type="SAM" id="Phobius"/>
    </source>
</evidence>
<feature type="transmembrane region" description="Helical" evidence="1">
    <location>
        <begin position="16"/>
        <end position="37"/>
    </location>
</feature>
<keyword evidence="3" id="KW-0378">Hydrolase</keyword>
<feature type="transmembrane region" description="Helical" evidence="1">
    <location>
        <begin position="57"/>
        <end position="79"/>
    </location>
</feature>
<name>A0AAE3A195_9FIRM</name>
<reference evidence="3 4" key="1">
    <citation type="submission" date="2021-10" db="EMBL/GenBank/DDBJ databases">
        <title>Anaerobic single-cell dispensing facilitates the cultivation of human gut bacteria.</title>
        <authorList>
            <person name="Afrizal A."/>
        </authorList>
    </citation>
    <scope>NUCLEOTIDE SEQUENCE [LARGE SCALE GENOMIC DNA]</scope>
    <source>
        <strain evidence="3 4">CLA-AA-H273</strain>
    </source>
</reference>
<dbReference type="EMBL" id="JAJEPV010000034">
    <property type="protein sequence ID" value="MCC2120484.1"/>
    <property type="molecule type" value="Genomic_DNA"/>
</dbReference>
<keyword evidence="1" id="KW-0812">Transmembrane</keyword>
<keyword evidence="4" id="KW-1185">Reference proteome</keyword>
<organism evidence="3 4">
    <name type="scientific">Waltera acetigignens</name>
    <dbReference type="NCBI Taxonomy" id="2981769"/>
    <lineage>
        <taxon>Bacteria</taxon>
        <taxon>Bacillati</taxon>
        <taxon>Bacillota</taxon>
        <taxon>Clostridia</taxon>
        <taxon>Lachnospirales</taxon>
        <taxon>Lachnospiraceae</taxon>
        <taxon>Waltera</taxon>
    </lineage>
</organism>
<evidence type="ECO:0000259" key="2">
    <source>
        <dbReference type="Pfam" id="PF00884"/>
    </source>
</evidence>
<dbReference type="InterPro" id="IPR000917">
    <property type="entry name" value="Sulfatase_N"/>
</dbReference>
<evidence type="ECO:0000313" key="3">
    <source>
        <dbReference type="EMBL" id="MCC2120484.1"/>
    </source>
</evidence>
<accession>A0AAE3A195</accession>
<dbReference type="AlphaFoldDB" id="A0AAE3A195"/>
<protein>
    <submittedName>
        <fullName evidence="3">Sulfatase-like hydrolase/transferase</fullName>
    </submittedName>
</protein>
<feature type="transmembrane region" description="Helical" evidence="1">
    <location>
        <begin position="86"/>
        <end position="106"/>
    </location>
</feature>
<dbReference type="SUPFAM" id="SSF53649">
    <property type="entry name" value="Alkaline phosphatase-like"/>
    <property type="match status" value="1"/>
</dbReference>
<dbReference type="Gene3D" id="3.40.720.10">
    <property type="entry name" value="Alkaline Phosphatase, subunit A"/>
    <property type="match status" value="1"/>
</dbReference>
<feature type="transmembrane region" description="Helical" evidence="1">
    <location>
        <begin position="154"/>
        <end position="176"/>
    </location>
</feature>
<feature type="transmembrane region" description="Helical" evidence="1">
    <location>
        <begin position="126"/>
        <end position="147"/>
    </location>
</feature>
<comment type="caution">
    <text evidence="3">The sequence shown here is derived from an EMBL/GenBank/DDBJ whole genome shotgun (WGS) entry which is preliminary data.</text>
</comment>
<dbReference type="InterPro" id="IPR017850">
    <property type="entry name" value="Alkaline_phosphatase_core_sf"/>
</dbReference>
<sequence length="555" mass="63972">MKKEKWKTFVTDRWKVAAPGLLAAFAVCFIFFIYAPLELYVTNQTEFWFDFYKILKAVLQNFALFFGLNVLGILLTACISKVFCRFVMAAELVVLLTLYVQGNFLVDHMPPFDGTEIVWEDYRGENIKTAIVCILIAAAVVTVAKLLGAKRFQGICMAVSAGLSGILMITLVTMTVTTGAYRERTTYYALENGQYRLSQDQNFLVLLLDAVDAKTFEEVMDSDPAYTETFADFTYYPDMVGAYPWTAFSVPYILSGKWYEGEEYYLDYAAAAVDESGLFRELSERDYDIALYESDPWVTSYTYQFSNMVELQHEAYVWKYFRRAICKLGGIRYAPFFLKEYCYRAIVQTQGQHNAFVDESNPLYTWDLKEFATHMQEEKVTYQEGKCFRYYHLQGGHVPFLYDADLNAVGDSSYTETLEANIRVIGQFLDKLKQSDLYDNSVIIVMADHGFDPQNEVSAYDRQNPLFLVKGVGESHPLQTSLVPAAYEDLQDAYVRLMDGAAGDAIFPYQEGEKRERRYIFYENTEHVMYEWLQTGPAWDFNAYRETGNKYPRKN</sequence>
<feature type="domain" description="Sulfatase N-terminal" evidence="2">
    <location>
        <begin position="202"/>
        <end position="453"/>
    </location>
</feature>
<proteinExistence type="predicted"/>